<feature type="compositionally biased region" description="Polar residues" evidence="1">
    <location>
        <begin position="85"/>
        <end position="97"/>
    </location>
</feature>
<comment type="caution">
    <text evidence="2">The sequence shown here is derived from an EMBL/GenBank/DDBJ whole genome shotgun (WGS) entry which is preliminary data.</text>
</comment>
<sequence length="121" mass="13351">MSCYKNNKRTTNSSNQFNSQPFSNIEESTQIVTSSRTQITNLSQFPSMIPDPPSASPSQNENSEPIQDLNPIPNKNSLKIPKTAENANPNSLHLSQSKGKKIHHIKKVDSIASSSNKNSTR</sequence>
<feature type="compositionally biased region" description="Low complexity" evidence="1">
    <location>
        <begin position="12"/>
        <end position="24"/>
    </location>
</feature>
<gene>
    <name evidence="2" type="ORF">ALEPTO_LOCUS2874</name>
</gene>
<evidence type="ECO:0000313" key="2">
    <source>
        <dbReference type="EMBL" id="CAG8488871.1"/>
    </source>
</evidence>
<dbReference type="AlphaFoldDB" id="A0A9N8WH26"/>
<name>A0A9N8WH26_9GLOM</name>
<organism evidence="2 3">
    <name type="scientific">Ambispora leptoticha</name>
    <dbReference type="NCBI Taxonomy" id="144679"/>
    <lineage>
        <taxon>Eukaryota</taxon>
        <taxon>Fungi</taxon>
        <taxon>Fungi incertae sedis</taxon>
        <taxon>Mucoromycota</taxon>
        <taxon>Glomeromycotina</taxon>
        <taxon>Glomeromycetes</taxon>
        <taxon>Archaeosporales</taxon>
        <taxon>Ambisporaceae</taxon>
        <taxon>Ambispora</taxon>
    </lineage>
</organism>
<protein>
    <submittedName>
        <fullName evidence="2">7341_t:CDS:1</fullName>
    </submittedName>
</protein>
<accession>A0A9N8WH26</accession>
<dbReference type="EMBL" id="CAJVPS010000477">
    <property type="protein sequence ID" value="CAG8488871.1"/>
    <property type="molecule type" value="Genomic_DNA"/>
</dbReference>
<reference evidence="2" key="1">
    <citation type="submission" date="2021-06" db="EMBL/GenBank/DDBJ databases">
        <authorList>
            <person name="Kallberg Y."/>
            <person name="Tangrot J."/>
            <person name="Rosling A."/>
        </authorList>
    </citation>
    <scope>NUCLEOTIDE SEQUENCE</scope>
    <source>
        <strain evidence="2">FL130A</strain>
    </source>
</reference>
<feature type="compositionally biased region" description="Polar residues" evidence="1">
    <location>
        <begin position="111"/>
        <end position="121"/>
    </location>
</feature>
<evidence type="ECO:0000256" key="1">
    <source>
        <dbReference type="SAM" id="MobiDB-lite"/>
    </source>
</evidence>
<proteinExistence type="predicted"/>
<feature type="compositionally biased region" description="Polar residues" evidence="1">
    <location>
        <begin position="25"/>
        <end position="46"/>
    </location>
</feature>
<keyword evidence="3" id="KW-1185">Reference proteome</keyword>
<evidence type="ECO:0000313" key="3">
    <source>
        <dbReference type="Proteomes" id="UP000789508"/>
    </source>
</evidence>
<feature type="region of interest" description="Disordered" evidence="1">
    <location>
        <begin position="1"/>
        <end position="121"/>
    </location>
</feature>
<feature type="compositionally biased region" description="Polar residues" evidence="1">
    <location>
        <begin position="56"/>
        <end position="65"/>
    </location>
</feature>
<dbReference type="Proteomes" id="UP000789508">
    <property type="component" value="Unassembled WGS sequence"/>
</dbReference>